<evidence type="ECO:0000256" key="1">
    <source>
        <dbReference type="SAM" id="MobiDB-lite"/>
    </source>
</evidence>
<dbReference type="InterPro" id="IPR052513">
    <property type="entry name" value="Thioester_dehydratase-like"/>
</dbReference>
<dbReference type="PANTHER" id="PTHR34075:SF5">
    <property type="entry name" value="BLR3430 PROTEIN"/>
    <property type="match status" value="1"/>
</dbReference>
<reference evidence="3 4" key="1">
    <citation type="submission" date="2020-10" db="EMBL/GenBank/DDBJ databases">
        <title>Degradation of 1,4-Dioxane by Xanthobacter sp. YN2, via a Novel Group-2 Soluble Di-Iron Monooxygenase.</title>
        <authorList>
            <person name="Ma F."/>
            <person name="Wang Y."/>
            <person name="Yang J."/>
            <person name="Guo H."/>
            <person name="Su D."/>
            <person name="Yu L."/>
        </authorList>
    </citation>
    <scope>NUCLEOTIDE SEQUENCE [LARGE SCALE GENOMIC DNA]</scope>
    <source>
        <strain evidence="3 4">YN2</strain>
    </source>
</reference>
<dbReference type="AlphaFoldDB" id="A0A974PSV5"/>
<feature type="region of interest" description="Disordered" evidence="1">
    <location>
        <begin position="76"/>
        <end position="100"/>
    </location>
</feature>
<evidence type="ECO:0000313" key="3">
    <source>
        <dbReference type="EMBL" id="QRG08643.1"/>
    </source>
</evidence>
<feature type="compositionally biased region" description="Low complexity" evidence="1">
    <location>
        <begin position="76"/>
        <end position="90"/>
    </location>
</feature>
<dbReference type="Proteomes" id="UP000596427">
    <property type="component" value="Chromosome"/>
</dbReference>
<dbReference type="InterPro" id="IPR022002">
    <property type="entry name" value="ChsH2_Znr"/>
</dbReference>
<dbReference type="PANTHER" id="PTHR34075">
    <property type="entry name" value="BLR3430 PROTEIN"/>
    <property type="match status" value="1"/>
</dbReference>
<protein>
    <recommendedName>
        <fullName evidence="2">ChsH2 rubredoxin-like zinc ribbon domain-containing protein</fullName>
    </recommendedName>
</protein>
<dbReference type="SUPFAM" id="SSF50249">
    <property type="entry name" value="Nucleic acid-binding proteins"/>
    <property type="match status" value="1"/>
</dbReference>
<gene>
    <name evidence="3" type="ORF">EZH22_10345</name>
</gene>
<proteinExistence type="predicted"/>
<evidence type="ECO:0000259" key="2">
    <source>
        <dbReference type="Pfam" id="PF12172"/>
    </source>
</evidence>
<dbReference type="Pfam" id="PF12172">
    <property type="entry name" value="zf-ChsH2"/>
    <property type="match status" value="1"/>
</dbReference>
<accession>A0A974PSV5</accession>
<dbReference type="Gene3D" id="6.10.30.10">
    <property type="match status" value="1"/>
</dbReference>
<dbReference type="KEGG" id="xdi:EZH22_10345"/>
<organism evidence="3 4">
    <name type="scientific">Xanthobacter dioxanivorans</name>
    <dbReference type="NCBI Taxonomy" id="2528964"/>
    <lineage>
        <taxon>Bacteria</taxon>
        <taxon>Pseudomonadati</taxon>
        <taxon>Pseudomonadota</taxon>
        <taxon>Alphaproteobacteria</taxon>
        <taxon>Hyphomicrobiales</taxon>
        <taxon>Xanthobacteraceae</taxon>
        <taxon>Xanthobacter</taxon>
    </lineage>
</organism>
<dbReference type="InterPro" id="IPR012340">
    <property type="entry name" value="NA-bd_OB-fold"/>
</dbReference>
<keyword evidence="4" id="KW-1185">Reference proteome</keyword>
<feature type="domain" description="ChsH2 rubredoxin-like zinc ribbon" evidence="2">
    <location>
        <begin position="19"/>
        <end position="53"/>
    </location>
</feature>
<name>A0A974PSV5_9HYPH</name>
<evidence type="ECO:0000313" key="4">
    <source>
        <dbReference type="Proteomes" id="UP000596427"/>
    </source>
</evidence>
<dbReference type="EMBL" id="CP063362">
    <property type="protein sequence ID" value="QRG08643.1"/>
    <property type="molecule type" value="Genomic_DNA"/>
</dbReference>
<sequence>MAASARPEPGVTAETAPFWDGTARGVLCLPHCGLCGTTFFPPAARCPHCLSSRVAWKDCSGRGYLRSWTELHVAPYSGSPSPSWSPRSNPAKADRWRWQC</sequence>